<dbReference type="Ensembl" id="ENSOSIT00000009504.1">
    <property type="protein sequence ID" value="ENSOSIP00000008920.1"/>
    <property type="gene ID" value="ENSOSIG00000005699.1"/>
</dbReference>
<dbReference type="Pfam" id="PF00615">
    <property type="entry name" value="RGS"/>
    <property type="match status" value="1"/>
</dbReference>
<name>A0A8C7X6V5_9TELE</name>
<dbReference type="SUPFAM" id="SSF48097">
    <property type="entry name" value="Regulator of G-protein signaling, RGS"/>
    <property type="match status" value="1"/>
</dbReference>
<dbReference type="PANTHER" id="PTHR46583">
    <property type="entry name" value="REGULATOR OF G-PROTEIN SIGNALING 22"/>
    <property type="match status" value="1"/>
</dbReference>
<keyword evidence="4" id="KW-1185">Reference proteome</keyword>
<protein>
    <recommendedName>
        <fullName evidence="2">RGS domain-containing protein</fullName>
    </recommendedName>
</protein>
<feature type="compositionally biased region" description="Acidic residues" evidence="1">
    <location>
        <begin position="312"/>
        <end position="322"/>
    </location>
</feature>
<evidence type="ECO:0000256" key="1">
    <source>
        <dbReference type="SAM" id="MobiDB-lite"/>
    </source>
</evidence>
<dbReference type="GO" id="GO:0009966">
    <property type="term" value="P:regulation of signal transduction"/>
    <property type="evidence" value="ECO:0007669"/>
    <property type="project" value="InterPro"/>
</dbReference>
<evidence type="ECO:0000313" key="4">
    <source>
        <dbReference type="Proteomes" id="UP000694383"/>
    </source>
</evidence>
<dbReference type="GO" id="GO:0005634">
    <property type="term" value="C:nucleus"/>
    <property type="evidence" value="ECO:0007669"/>
    <property type="project" value="TreeGrafter"/>
</dbReference>
<reference evidence="3" key="2">
    <citation type="submission" date="2025-09" db="UniProtKB">
        <authorList>
            <consortium name="Ensembl"/>
        </authorList>
    </citation>
    <scope>IDENTIFICATION</scope>
</reference>
<organism evidence="3 4">
    <name type="scientific">Oryzias sinensis</name>
    <name type="common">Chinese medaka</name>
    <dbReference type="NCBI Taxonomy" id="183150"/>
    <lineage>
        <taxon>Eukaryota</taxon>
        <taxon>Metazoa</taxon>
        <taxon>Chordata</taxon>
        <taxon>Craniata</taxon>
        <taxon>Vertebrata</taxon>
        <taxon>Euteleostomi</taxon>
        <taxon>Actinopterygii</taxon>
        <taxon>Neopterygii</taxon>
        <taxon>Teleostei</taxon>
        <taxon>Neoteleostei</taxon>
        <taxon>Acanthomorphata</taxon>
        <taxon>Ovalentaria</taxon>
        <taxon>Atherinomorphae</taxon>
        <taxon>Beloniformes</taxon>
        <taxon>Adrianichthyidae</taxon>
        <taxon>Oryziinae</taxon>
        <taxon>Oryzias</taxon>
    </lineage>
</organism>
<feature type="region of interest" description="Disordered" evidence="1">
    <location>
        <begin position="100"/>
        <end position="141"/>
    </location>
</feature>
<dbReference type="PROSITE" id="PS50132">
    <property type="entry name" value="RGS"/>
    <property type="match status" value="1"/>
</dbReference>
<accession>A0A8C7X6V5</accession>
<reference evidence="3" key="1">
    <citation type="submission" date="2025-08" db="UniProtKB">
        <authorList>
            <consortium name="Ensembl"/>
        </authorList>
    </citation>
    <scope>IDENTIFICATION</scope>
</reference>
<dbReference type="SMART" id="SM00315">
    <property type="entry name" value="RGS"/>
    <property type="match status" value="1"/>
</dbReference>
<evidence type="ECO:0000259" key="2">
    <source>
        <dbReference type="PROSITE" id="PS50132"/>
    </source>
</evidence>
<dbReference type="InterPro" id="IPR016137">
    <property type="entry name" value="RGS"/>
</dbReference>
<dbReference type="Gene3D" id="1.10.167.10">
    <property type="entry name" value="Regulator of G-protein Signalling 4, domain 2"/>
    <property type="match status" value="1"/>
</dbReference>
<dbReference type="Proteomes" id="UP000694383">
    <property type="component" value="Unplaced"/>
</dbReference>
<dbReference type="GO" id="GO:0005737">
    <property type="term" value="C:cytoplasm"/>
    <property type="evidence" value="ECO:0007669"/>
    <property type="project" value="TreeGrafter"/>
</dbReference>
<dbReference type="InterPro" id="IPR044926">
    <property type="entry name" value="RGS_subdomain_2"/>
</dbReference>
<dbReference type="GeneTree" id="ENSGT00500000044936"/>
<evidence type="ECO:0000313" key="3">
    <source>
        <dbReference type="Ensembl" id="ENSOSIP00000008920.1"/>
    </source>
</evidence>
<proteinExistence type="predicted"/>
<dbReference type="GO" id="GO:0001965">
    <property type="term" value="F:G-protein alpha-subunit binding"/>
    <property type="evidence" value="ECO:0007669"/>
    <property type="project" value="InterPro"/>
</dbReference>
<dbReference type="InterPro" id="IPR042651">
    <property type="entry name" value="Rgs22"/>
</dbReference>
<dbReference type="AlphaFoldDB" id="A0A8C7X6V5"/>
<feature type="domain" description="RGS" evidence="2">
    <location>
        <begin position="146"/>
        <end position="252"/>
    </location>
</feature>
<feature type="region of interest" description="Disordered" evidence="1">
    <location>
        <begin position="283"/>
        <end position="334"/>
    </location>
</feature>
<sequence length="359" mass="41198">MKKKEKAVMTESNPERICRKDLECSRSLDRTPPLSAGLCTGHRSIHVCVCVCVCVDCAFGRRTRASAVPMFAKRSRPGDPRHSQEPHRGNLAAFVSGHAGIHQAPKRQSEGTAAGADRLSQHVRHRRQTRREASEAQGMRMSASTEIRQVLLHPSSCQQFLSFVSLKGDFLENDVRFWKEVQRYKDLCHSHSDEATIQQKISIIISCFINSSMPPALQIDIPPDQAQRILEERHQLGPYIFREAQMSVFNELMTVWPEFQDFRSSVGEEQLLSVLEQKRAGHRARVRRQRRKEEEEEEERRTQELKLQELNLLEEADYEDKEEGGGKESLRRPSRALLMETRPVGSFFFNPFGSKITKM</sequence>
<dbReference type="InterPro" id="IPR036305">
    <property type="entry name" value="RGS_sf"/>
</dbReference>
<dbReference type="PANTHER" id="PTHR46583:SF1">
    <property type="entry name" value="REGULATOR OF G-PROTEIN SIGNALING 22"/>
    <property type="match status" value="1"/>
</dbReference>